<dbReference type="GO" id="GO:0016740">
    <property type="term" value="F:transferase activity"/>
    <property type="evidence" value="ECO:0007669"/>
    <property type="project" value="UniProtKB-KW"/>
</dbReference>
<reference evidence="2 3" key="1">
    <citation type="journal article" date="2017" name="BMC Genomics">
        <title>Genomic analysis of methanogenic archaea reveals a shift towards energy conservation.</title>
        <authorList>
            <person name="Gilmore S.P."/>
            <person name="Henske J.K."/>
            <person name="Sexton J.A."/>
            <person name="Solomon K.V."/>
            <person name="Seppala S."/>
            <person name="Yoo J.I."/>
            <person name="Huyett L.M."/>
            <person name="Pressman A."/>
            <person name="Cogan J.Z."/>
            <person name="Kivenson V."/>
            <person name="Peng X."/>
            <person name="Tan Y."/>
            <person name="Valentine D.L."/>
            <person name="O'Malley M.A."/>
        </authorList>
    </citation>
    <scope>NUCLEOTIDE SEQUENCE [LARGE SCALE GENOMIC DNA]</scope>
    <source>
        <strain evidence="2 3">M.o.H.</strain>
    </source>
</reference>
<protein>
    <submittedName>
        <fullName evidence="2">Glycosyl transferase family 2</fullName>
    </submittedName>
</protein>
<dbReference type="Gene3D" id="3.90.550.10">
    <property type="entry name" value="Spore Coat Polysaccharide Biosynthesis Protein SpsA, Chain A"/>
    <property type="match status" value="1"/>
</dbReference>
<dbReference type="EMBL" id="LMVM01000001">
    <property type="protein sequence ID" value="PAV06311.1"/>
    <property type="molecule type" value="Genomic_DNA"/>
</dbReference>
<dbReference type="RefSeq" id="WP_095651954.1">
    <property type="nucleotide sequence ID" value="NZ_LMVM01000001.1"/>
</dbReference>
<accession>A0A2A2HA00</accession>
<evidence type="ECO:0000313" key="2">
    <source>
        <dbReference type="EMBL" id="PAV06311.1"/>
    </source>
</evidence>
<keyword evidence="3" id="KW-1185">Reference proteome</keyword>
<dbReference type="InterPro" id="IPR001173">
    <property type="entry name" value="Glyco_trans_2-like"/>
</dbReference>
<feature type="domain" description="Glycosyltransferase 2-like" evidence="1">
    <location>
        <begin position="4"/>
        <end position="192"/>
    </location>
</feature>
<organism evidence="2 3">
    <name type="scientific">Methanobacterium bryantii</name>
    <dbReference type="NCBI Taxonomy" id="2161"/>
    <lineage>
        <taxon>Archaea</taxon>
        <taxon>Methanobacteriati</taxon>
        <taxon>Methanobacteriota</taxon>
        <taxon>Methanomada group</taxon>
        <taxon>Methanobacteria</taxon>
        <taxon>Methanobacteriales</taxon>
        <taxon>Methanobacteriaceae</taxon>
        <taxon>Methanobacterium</taxon>
    </lineage>
</organism>
<dbReference type="PANTHER" id="PTHR43179">
    <property type="entry name" value="RHAMNOSYLTRANSFERASE WBBL"/>
    <property type="match status" value="1"/>
</dbReference>
<evidence type="ECO:0000259" key="1">
    <source>
        <dbReference type="Pfam" id="PF00535"/>
    </source>
</evidence>
<proteinExistence type="predicted"/>
<gene>
    <name evidence="2" type="ORF">ASJ80_15920</name>
</gene>
<dbReference type="Proteomes" id="UP000217784">
    <property type="component" value="Unassembled WGS sequence"/>
</dbReference>
<dbReference type="PANTHER" id="PTHR43179:SF7">
    <property type="entry name" value="RHAMNOSYLTRANSFERASE WBBL"/>
    <property type="match status" value="1"/>
</dbReference>
<comment type="caution">
    <text evidence="2">The sequence shown here is derived from an EMBL/GenBank/DDBJ whole genome shotgun (WGS) entry which is preliminary data.</text>
</comment>
<dbReference type="SUPFAM" id="SSF53448">
    <property type="entry name" value="Nucleotide-diphospho-sugar transferases"/>
    <property type="match status" value="1"/>
</dbReference>
<dbReference type="OrthoDB" id="46222at2157"/>
<dbReference type="AlphaFoldDB" id="A0A2A2HA00"/>
<keyword evidence="2" id="KW-0808">Transferase</keyword>
<dbReference type="CDD" id="cd04186">
    <property type="entry name" value="GT_2_like_c"/>
    <property type="match status" value="1"/>
</dbReference>
<sequence>MDLSIIIVNYCTYDLTKQTIESVINKNHPFSYEIYVVDNASADGSLENLKKDFYKESETGLIKFIANEENKGFAHANNLALNQISSKYVLLLNSDTIVVDDCIEKCIDYMENDNKLGAVGCKVVLPDGTLDKACRRSFPDFNVSFYRMTGLSHIFPKSERFGRYNLTYLDENETYEVDCLVGAFMLLRSAAIRQVGLLDEAFFMYGEDIDWCYRIKAAGWKIVYYSDAEIIHYKGASSKQKNKIIYEFYRAMYIFYNKHYKDEYSRIITAITYTGIWGMYGLKLSLNTLKINYGMIMPNKTPKEPVSQLSK</sequence>
<name>A0A2A2HA00_METBR</name>
<dbReference type="Pfam" id="PF00535">
    <property type="entry name" value="Glycos_transf_2"/>
    <property type="match status" value="1"/>
</dbReference>
<dbReference type="InterPro" id="IPR029044">
    <property type="entry name" value="Nucleotide-diphossugar_trans"/>
</dbReference>
<evidence type="ECO:0000313" key="3">
    <source>
        <dbReference type="Proteomes" id="UP000217784"/>
    </source>
</evidence>